<feature type="domain" description="UDP-N-acetylglucosamine 2-epimerase" evidence="2">
    <location>
        <begin position="27"/>
        <end position="358"/>
    </location>
</feature>
<dbReference type="EMBL" id="PFCB01000028">
    <property type="protein sequence ID" value="PIR74175.1"/>
    <property type="molecule type" value="Genomic_DNA"/>
</dbReference>
<name>A0A2H0TPV2_9BACT</name>
<proteinExistence type="inferred from homology"/>
<evidence type="ECO:0000313" key="3">
    <source>
        <dbReference type="EMBL" id="PIR74175.1"/>
    </source>
</evidence>
<sequence>MPYTVAIIVGTRPEIIKMSPVIRACESNGVAFVLIHTGQHYDHTMDGAFFDDLGLSPPAHNVRVGSRDYASQMGYMMRALETVLKQACPDIVLVQGDTNTVLAGALAANKLQIPIGHVEAGLRSGDMNMIEERNRILTDHLAEYLFAPTGIAKTNLLDEGIAAEKVYVTGNTVSDAVYQNLAISESRENVCSMLGLEKKKYVLVTAHRAENVDQKNVLNNILLGLSRISEELQMPLVLPVHPRTKHNIQSFGLDVPDAVRTIEPMGYLDFLQLQAHAALIVTDSGGLQEEASILHVPCVTIRVRTERPETVEAGMNCLSDVSPEAMASAAKTMYTKDIQWRDLYGKGRVAEQILAIIRERNTYEK</sequence>
<dbReference type="PANTHER" id="PTHR43174:SF1">
    <property type="entry name" value="UDP-N-ACETYLGLUCOSAMINE 2-EPIMERASE"/>
    <property type="match status" value="1"/>
</dbReference>
<reference evidence="4" key="1">
    <citation type="submission" date="2017-09" db="EMBL/GenBank/DDBJ databases">
        <title>Depth-based differentiation of microbial function through sediment-hosted aquifers and enrichment of novel symbionts in the deep terrestrial subsurface.</title>
        <authorList>
            <person name="Probst A.J."/>
            <person name="Ladd B."/>
            <person name="Jarett J.K."/>
            <person name="Geller-Mcgrath D.E."/>
            <person name="Sieber C.M.K."/>
            <person name="Emerson J.B."/>
            <person name="Anantharaman K."/>
            <person name="Thomas B.C."/>
            <person name="Malmstrom R."/>
            <person name="Stieglmeier M."/>
            <person name="Klingl A."/>
            <person name="Woyke T."/>
            <person name="Ryan C.M."/>
            <person name="Banfield J.F."/>
        </authorList>
    </citation>
    <scope>NUCLEOTIDE SEQUENCE [LARGE SCALE GENOMIC DNA]</scope>
</reference>
<accession>A0A2H0TPV2</accession>
<dbReference type="InterPro" id="IPR029767">
    <property type="entry name" value="WecB-like"/>
</dbReference>
<comment type="caution">
    <text evidence="3">The sequence shown here is derived from an EMBL/GenBank/DDBJ whole genome shotgun (WGS) entry which is preliminary data.</text>
</comment>
<dbReference type="GO" id="GO:0016853">
    <property type="term" value="F:isomerase activity"/>
    <property type="evidence" value="ECO:0007669"/>
    <property type="project" value="UniProtKB-KW"/>
</dbReference>
<dbReference type="InterPro" id="IPR003331">
    <property type="entry name" value="UDP_GlcNAc_Epimerase_2_dom"/>
</dbReference>
<gene>
    <name evidence="3" type="ORF">COU35_03905</name>
</gene>
<evidence type="ECO:0000313" key="4">
    <source>
        <dbReference type="Proteomes" id="UP000230154"/>
    </source>
</evidence>
<dbReference type="SUPFAM" id="SSF53756">
    <property type="entry name" value="UDP-Glycosyltransferase/glycogen phosphorylase"/>
    <property type="match status" value="1"/>
</dbReference>
<dbReference type="Proteomes" id="UP000230154">
    <property type="component" value="Unassembled WGS sequence"/>
</dbReference>
<dbReference type="Gene3D" id="3.40.50.2000">
    <property type="entry name" value="Glycogen Phosphorylase B"/>
    <property type="match status" value="2"/>
</dbReference>
<dbReference type="PANTHER" id="PTHR43174">
    <property type="entry name" value="UDP-N-ACETYLGLUCOSAMINE 2-EPIMERASE"/>
    <property type="match status" value="1"/>
</dbReference>
<dbReference type="NCBIfam" id="TIGR00236">
    <property type="entry name" value="wecB"/>
    <property type="match status" value="1"/>
</dbReference>
<keyword evidence="1" id="KW-0413">Isomerase</keyword>
<comment type="similarity">
    <text evidence="1">Belongs to the UDP-N-acetylglucosamine 2-epimerase family.</text>
</comment>
<dbReference type="CDD" id="cd03786">
    <property type="entry name" value="GTB_UDP-GlcNAc_2-Epimerase"/>
    <property type="match status" value="1"/>
</dbReference>
<evidence type="ECO:0000259" key="2">
    <source>
        <dbReference type="Pfam" id="PF02350"/>
    </source>
</evidence>
<organism evidence="3 4">
    <name type="scientific">Candidatus Magasanikbacteria bacterium CG10_big_fil_rev_8_21_14_0_10_47_10</name>
    <dbReference type="NCBI Taxonomy" id="1974652"/>
    <lineage>
        <taxon>Bacteria</taxon>
        <taxon>Candidatus Magasanikiibacteriota</taxon>
    </lineage>
</organism>
<protein>
    <submittedName>
        <fullName evidence="3">UDP-N-acetylglucosamine 2-epimerase (Non-hydrolyzing)</fullName>
    </submittedName>
</protein>
<dbReference type="Pfam" id="PF02350">
    <property type="entry name" value="Epimerase_2"/>
    <property type="match status" value="1"/>
</dbReference>
<evidence type="ECO:0000256" key="1">
    <source>
        <dbReference type="RuleBase" id="RU003513"/>
    </source>
</evidence>
<dbReference type="AlphaFoldDB" id="A0A2H0TPV2"/>